<evidence type="ECO:0000313" key="2">
    <source>
        <dbReference type="EMBL" id="MFC5674545.1"/>
    </source>
</evidence>
<dbReference type="SUPFAM" id="SSF46689">
    <property type="entry name" value="Homeodomain-like"/>
    <property type="match status" value="1"/>
</dbReference>
<evidence type="ECO:0000256" key="1">
    <source>
        <dbReference type="SAM" id="MobiDB-lite"/>
    </source>
</evidence>
<accession>A0ABW0Y1Z7</accession>
<dbReference type="Gene3D" id="1.10.10.60">
    <property type="entry name" value="Homeodomain-like"/>
    <property type="match status" value="1"/>
</dbReference>
<dbReference type="InterPro" id="IPR002514">
    <property type="entry name" value="Transposase_8"/>
</dbReference>
<comment type="caution">
    <text evidence="2">The sequence shown here is derived from an EMBL/GenBank/DDBJ whole genome shotgun (WGS) entry which is preliminary data.</text>
</comment>
<organism evidence="2 3">
    <name type="scientific">Streptomyces incanus</name>
    <dbReference type="NCBI Taxonomy" id="887453"/>
    <lineage>
        <taxon>Bacteria</taxon>
        <taxon>Bacillati</taxon>
        <taxon>Actinomycetota</taxon>
        <taxon>Actinomycetes</taxon>
        <taxon>Kitasatosporales</taxon>
        <taxon>Streptomycetaceae</taxon>
        <taxon>Streptomyces</taxon>
    </lineage>
</organism>
<gene>
    <name evidence="2" type="ORF">ACFP2V_32090</name>
</gene>
<feature type="region of interest" description="Disordered" evidence="1">
    <location>
        <begin position="52"/>
        <end position="71"/>
    </location>
</feature>
<protein>
    <submittedName>
        <fullName evidence="2">Transposase</fullName>
    </submittedName>
</protein>
<keyword evidence="3" id="KW-1185">Reference proteome</keyword>
<dbReference type="InterPro" id="IPR009057">
    <property type="entry name" value="Homeodomain-like_sf"/>
</dbReference>
<reference evidence="3" key="1">
    <citation type="journal article" date="2019" name="Int. J. Syst. Evol. Microbiol.">
        <title>The Global Catalogue of Microorganisms (GCM) 10K type strain sequencing project: providing services to taxonomists for standard genome sequencing and annotation.</title>
        <authorList>
            <consortium name="The Broad Institute Genomics Platform"/>
            <consortium name="The Broad Institute Genome Sequencing Center for Infectious Disease"/>
            <person name="Wu L."/>
            <person name="Ma J."/>
        </authorList>
    </citation>
    <scope>NUCLEOTIDE SEQUENCE [LARGE SCALE GENOMIC DNA]</scope>
    <source>
        <strain evidence="3">JCM 13852</strain>
    </source>
</reference>
<feature type="compositionally biased region" description="Basic and acidic residues" evidence="1">
    <location>
        <begin position="1"/>
        <end position="19"/>
    </location>
</feature>
<feature type="region of interest" description="Disordered" evidence="1">
    <location>
        <begin position="1"/>
        <end position="27"/>
    </location>
</feature>
<name>A0ABW0Y1Z7_9ACTN</name>
<evidence type="ECO:0000313" key="3">
    <source>
        <dbReference type="Proteomes" id="UP001596183"/>
    </source>
</evidence>
<sequence length="101" mass="11052">MSEKSNAGERYTAEFERDAVGPVRSSGRTVTEVARELGVSSEGLRGWVKQTAIDRGEGPAGAPTTAGREEPVRLRRRVREQEQTIEVPGKATAFLARRKAK</sequence>
<dbReference type="EMBL" id="JBHSPC010000118">
    <property type="protein sequence ID" value="MFC5674545.1"/>
    <property type="molecule type" value="Genomic_DNA"/>
</dbReference>
<proteinExistence type="predicted"/>
<dbReference type="Pfam" id="PF01527">
    <property type="entry name" value="HTH_Tnp_1"/>
    <property type="match status" value="1"/>
</dbReference>
<dbReference type="RefSeq" id="WP_381218794.1">
    <property type="nucleotide sequence ID" value="NZ_JBHSPC010000118.1"/>
</dbReference>
<dbReference type="Proteomes" id="UP001596183">
    <property type="component" value="Unassembled WGS sequence"/>
</dbReference>